<gene>
    <name evidence="3" type="ORF">SAMN06295912_10629</name>
</gene>
<dbReference type="GO" id="GO:0006281">
    <property type="term" value="P:DNA repair"/>
    <property type="evidence" value="ECO:0007669"/>
    <property type="project" value="InterPro"/>
</dbReference>
<dbReference type="InterPro" id="IPR043502">
    <property type="entry name" value="DNA/RNA_pol_sf"/>
</dbReference>
<dbReference type="PANTHER" id="PTHR35369:SF2">
    <property type="entry name" value="BLR3025 PROTEIN"/>
    <property type="match status" value="1"/>
</dbReference>
<evidence type="ECO:0000313" key="3">
    <source>
        <dbReference type="EMBL" id="SNS41327.1"/>
    </source>
</evidence>
<sequence>MKGALRLAAVDPVAMRLGLAPGLALADARARVPDLAVADHDPAADATLLDALAAGCGRYTPLVAIDAPDGLLLDITGCAHLFGGDTGLAADAEARLIRAGLTLRHALAGTADGAHALARFQTAPAPDEAAAIKRLPVAALRLDPEAETGLKRAGLKTVGDLACRPLAGIAARFGADAVTALRRLLGEAESPIIPRRTEAMIRVERRFAEPIASTDYALAVLTELATEARARLEERKAGGRRFEALFFRSDGLARAIMVETGQPTRDPAVVMRLLRERIETLRDPIDPGFGFDMVRLAVPVAEPLAATQLKLEGGAIHEAEIAALVDRLSTRLGRGRVRRFRARDTHIPEQAQLALPAIATATPAAWVPPAPDEPPLRPIHLFDPPQRIEVIAEVPDGPPHRFRWRREAHEVRRYEGPERIGAEWWRRKDGAVDQPGLTRDYYRVEDVRGRRFWIFRHGLYSEKPDPGWYLHGIFA</sequence>
<reference evidence="4" key="1">
    <citation type="submission" date="2017-06" db="EMBL/GenBank/DDBJ databases">
        <authorList>
            <person name="Varghese N."/>
            <person name="Submissions S."/>
        </authorList>
    </citation>
    <scope>NUCLEOTIDE SEQUENCE [LARGE SCALE GENOMIC DNA]</scope>
    <source>
        <strain evidence="4">LNB2</strain>
    </source>
</reference>
<dbReference type="InterPro" id="IPR050356">
    <property type="entry name" value="SulA_CellDiv_inhibitor"/>
</dbReference>
<feature type="domain" description="DNA polymerase Y-family little finger" evidence="2">
    <location>
        <begin position="201"/>
        <end position="293"/>
    </location>
</feature>
<evidence type="ECO:0000256" key="1">
    <source>
        <dbReference type="ARBA" id="ARBA00022763"/>
    </source>
</evidence>
<dbReference type="CDD" id="cd03468">
    <property type="entry name" value="PolY_like"/>
    <property type="match status" value="1"/>
</dbReference>
<dbReference type="GO" id="GO:0003684">
    <property type="term" value="F:damaged DNA binding"/>
    <property type="evidence" value="ECO:0007669"/>
    <property type="project" value="InterPro"/>
</dbReference>
<evidence type="ECO:0000259" key="2">
    <source>
        <dbReference type="Pfam" id="PF11799"/>
    </source>
</evidence>
<dbReference type="PANTHER" id="PTHR35369">
    <property type="entry name" value="BLR3025 PROTEIN-RELATED"/>
    <property type="match status" value="1"/>
</dbReference>
<accession>A0A239E9N1</accession>
<dbReference type="Pfam" id="PF11799">
    <property type="entry name" value="IMS_C"/>
    <property type="match status" value="1"/>
</dbReference>
<evidence type="ECO:0000313" key="4">
    <source>
        <dbReference type="Proteomes" id="UP000198281"/>
    </source>
</evidence>
<organism evidence="3 4">
    <name type="scientific">Edaphosphingomonas laterariae</name>
    <dbReference type="NCBI Taxonomy" id="861865"/>
    <lineage>
        <taxon>Bacteria</taxon>
        <taxon>Pseudomonadati</taxon>
        <taxon>Pseudomonadota</taxon>
        <taxon>Alphaproteobacteria</taxon>
        <taxon>Sphingomonadales</taxon>
        <taxon>Rhizorhabdaceae</taxon>
        <taxon>Edaphosphingomonas</taxon>
    </lineage>
</organism>
<dbReference type="Proteomes" id="UP000198281">
    <property type="component" value="Unassembled WGS sequence"/>
</dbReference>
<keyword evidence="1" id="KW-0227">DNA damage</keyword>
<dbReference type="EMBL" id="FZOS01000006">
    <property type="protein sequence ID" value="SNS41327.1"/>
    <property type="molecule type" value="Genomic_DNA"/>
</dbReference>
<dbReference type="SUPFAM" id="SSF56672">
    <property type="entry name" value="DNA/RNA polymerases"/>
    <property type="match status" value="1"/>
</dbReference>
<dbReference type="AlphaFoldDB" id="A0A239E9N1"/>
<name>A0A239E9N1_9SPHN</name>
<protein>
    <submittedName>
        <fullName evidence="3">Protein ImuB</fullName>
    </submittedName>
</protein>
<proteinExistence type="predicted"/>
<keyword evidence="4" id="KW-1185">Reference proteome</keyword>
<dbReference type="InterPro" id="IPR017961">
    <property type="entry name" value="DNA_pol_Y-fam_little_finger"/>
</dbReference>